<dbReference type="Proteomes" id="UP000677054">
    <property type="component" value="Unassembled WGS sequence"/>
</dbReference>
<dbReference type="EMBL" id="CAJPEV010002294">
    <property type="protein sequence ID" value="CAG0896427.1"/>
    <property type="molecule type" value="Genomic_DNA"/>
</dbReference>
<keyword evidence="1" id="KW-1133">Transmembrane helix</keyword>
<keyword evidence="1" id="KW-0472">Membrane</keyword>
<evidence type="ECO:0000256" key="1">
    <source>
        <dbReference type="SAM" id="Phobius"/>
    </source>
</evidence>
<feature type="transmembrane region" description="Helical" evidence="1">
    <location>
        <begin position="87"/>
        <end position="108"/>
    </location>
</feature>
<accession>A0A7R9FN62</accession>
<dbReference type="EMBL" id="LR901811">
    <property type="protein sequence ID" value="CAD7249440.1"/>
    <property type="molecule type" value="Genomic_DNA"/>
</dbReference>
<feature type="signal peptide" evidence="2">
    <location>
        <begin position="1"/>
        <end position="24"/>
    </location>
</feature>
<evidence type="ECO:0000313" key="3">
    <source>
        <dbReference type="EMBL" id="CAD7249440.1"/>
    </source>
</evidence>
<keyword evidence="4" id="KW-1185">Reference proteome</keyword>
<proteinExistence type="predicted"/>
<evidence type="ECO:0000256" key="2">
    <source>
        <dbReference type="SAM" id="SignalP"/>
    </source>
</evidence>
<organism evidence="3">
    <name type="scientific">Darwinula stevensoni</name>
    <dbReference type="NCBI Taxonomy" id="69355"/>
    <lineage>
        <taxon>Eukaryota</taxon>
        <taxon>Metazoa</taxon>
        <taxon>Ecdysozoa</taxon>
        <taxon>Arthropoda</taxon>
        <taxon>Crustacea</taxon>
        <taxon>Oligostraca</taxon>
        <taxon>Ostracoda</taxon>
        <taxon>Podocopa</taxon>
        <taxon>Podocopida</taxon>
        <taxon>Darwinulocopina</taxon>
        <taxon>Darwinuloidea</taxon>
        <taxon>Darwinulidae</taxon>
        <taxon>Darwinula</taxon>
    </lineage>
</organism>
<feature type="chain" id="PRO_5036210489" evidence="2">
    <location>
        <begin position="25"/>
        <end position="243"/>
    </location>
</feature>
<gene>
    <name evidence="3" type="ORF">DSTB1V02_LOCUS9237</name>
</gene>
<sequence>MKRTSPTLALLFLLLAVQALAIQAREIQAQRSGTNATRTEEKGTAEASRCNLFGRQCLVPNAAGMSTALAGCTSDSDFTCCLCLAKMVFLIVVAAVPITMVAALLATVRAMKHGHLVHLAWILGLFSPLGIAFVEGKGLFRPNQGQGQSQGPLIGLGLIDLATSYFFCVPCAKDNYLGILLNALVCIDERDVTCCLCYVQALIPMYQSLLGQNNTARLDGIARRVFRRAELEAPRASASPSVS</sequence>
<feature type="transmembrane region" description="Helical" evidence="1">
    <location>
        <begin position="115"/>
        <end position="133"/>
    </location>
</feature>
<keyword evidence="2" id="KW-0732">Signal</keyword>
<keyword evidence="1" id="KW-0812">Transmembrane</keyword>
<evidence type="ECO:0000313" key="4">
    <source>
        <dbReference type="Proteomes" id="UP000677054"/>
    </source>
</evidence>
<protein>
    <submittedName>
        <fullName evidence="3">Uncharacterized protein</fullName>
    </submittedName>
</protein>
<dbReference type="AlphaFoldDB" id="A0A7R9FN62"/>
<reference evidence="3" key="1">
    <citation type="submission" date="2020-11" db="EMBL/GenBank/DDBJ databases">
        <authorList>
            <person name="Tran Van P."/>
        </authorList>
    </citation>
    <scope>NUCLEOTIDE SEQUENCE</scope>
</reference>
<name>A0A7R9FN62_9CRUS</name>